<evidence type="ECO:0000256" key="2">
    <source>
        <dbReference type="ARBA" id="ARBA00022833"/>
    </source>
</evidence>
<organism evidence="7 8">
    <name type="scientific">Coleophoma crateriformis</name>
    <dbReference type="NCBI Taxonomy" id="565419"/>
    <lineage>
        <taxon>Eukaryota</taxon>
        <taxon>Fungi</taxon>
        <taxon>Dikarya</taxon>
        <taxon>Ascomycota</taxon>
        <taxon>Pezizomycotina</taxon>
        <taxon>Leotiomycetes</taxon>
        <taxon>Helotiales</taxon>
        <taxon>Dermateaceae</taxon>
        <taxon>Coleophoma</taxon>
    </lineage>
</organism>
<keyword evidence="4" id="KW-0238">DNA-binding</keyword>
<dbReference type="GO" id="GO:0003677">
    <property type="term" value="F:DNA binding"/>
    <property type="evidence" value="ECO:0007669"/>
    <property type="project" value="UniProtKB-KW"/>
</dbReference>
<dbReference type="Proteomes" id="UP000256328">
    <property type="component" value="Unassembled WGS sequence"/>
</dbReference>
<dbReference type="OrthoDB" id="3172332at2759"/>
<dbReference type="PANTHER" id="PTHR36206:SF4">
    <property type="entry name" value="HYPOTHETICAL CONSERVED PROTEIN (EUROFUNG)-RELATED"/>
    <property type="match status" value="1"/>
</dbReference>
<keyword evidence="5" id="KW-0804">Transcription</keyword>
<protein>
    <submittedName>
        <fullName evidence="7">Uncharacterized protein</fullName>
    </submittedName>
</protein>
<dbReference type="AlphaFoldDB" id="A0A3D8S3Z1"/>
<keyword evidence="3" id="KW-0805">Transcription regulation</keyword>
<gene>
    <name evidence="7" type="ORF">BP5796_05676</name>
</gene>
<name>A0A3D8S3Z1_9HELO</name>
<dbReference type="EMBL" id="PDLN01000007">
    <property type="protein sequence ID" value="RDW80978.1"/>
    <property type="molecule type" value="Genomic_DNA"/>
</dbReference>
<evidence type="ECO:0000256" key="5">
    <source>
        <dbReference type="ARBA" id="ARBA00023163"/>
    </source>
</evidence>
<evidence type="ECO:0000313" key="7">
    <source>
        <dbReference type="EMBL" id="RDW80978.1"/>
    </source>
</evidence>
<evidence type="ECO:0000256" key="3">
    <source>
        <dbReference type="ARBA" id="ARBA00023015"/>
    </source>
</evidence>
<evidence type="ECO:0000256" key="6">
    <source>
        <dbReference type="ARBA" id="ARBA00023242"/>
    </source>
</evidence>
<dbReference type="GO" id="GO:0046872">
    <property type="term" value="F:metal ion binding"/>
    <property type="evidence" value="ECO:0007669"/>
    <property type="project" value="UniProtKB-KW"/>
</dbReference>
<dbReference type="InterPro" id="IPR052360">
    <property type="entry name" value="Transcr_Regulatory_Proteins"/>
</dbReference>
<evidence type="ECO:0000256" key="4">
    <source>
        <dbReference type="ARBA" id="ARBA00023125"/>
    </source>
</evidence>
<comment type="caution">
    <text evidence="7">The sequence shown here is derived from an EMBL/GenBank/DDBJ whole genome shotgun (WGS) entry which is preliminary data.</text>
</comment>
<sequence length="413" mass="46726">MNLFANAADPASTVARQHYVFAIRKYSHAIQIMIRSLAGDTRCVRRALLGCFLVFCFEVLHGNRSLALSHARSGCKLLRETLSTPNPNPGHPVLEPDIIHTFVRIELQIMTVFDESTFQRHRYAKAEGYNLVQPIPKALAQLEEAQLYLEGLLTRFLHFLYSKGEALIDWDSIVHGMSREQNGTCFQMPSVMHTPFPADVIPAEALDEQSSHISEILRWQDAFKPVLSTKQPTTRGRAALLQVNALAAQIVLESAFMNEECLLDKLLPVFQAIVTYAKEFNSYFTSRLSAFSADVCAGPPLYLTARMCRHGPVRREAIDLLRSTRRREGTWDSLVVAEIATWLMEIEEEGMEGNFIPETSRVRVAKANLDEPKEDLLLTCMKRVRRPDGTMDCVTATVNWDQVVQRKKDVFIS</sequence>
<keyword evidence="1" id="KW-0479">Metal-binding</keyword>
<dbReference type="PANTHER" id="PTHR36206">
    <property type="entry name" value="ASPERCRYPTIN BIOSYNTHESIS CLUSTER-SPECIFIC TRANSCRIPTION REGULATOR ATNN-RELATED"/>
    <property type="match status" value="1"/>
</dbReference>
<accession>A0A3D8S3Z1</accession>
<keyword evidence="6" id="KW-0539">Nucleus</keyword>
<keyword evidence="2" id="KW-0862">Zinc</keyword>
<evidence type="ECO:0000313" key="8">
    <source>
        <dbReference type="Proteomes" id="UP000256328"/>
    </source>
</evidence>
<evidence type="ECO:0000256" key="1">
    <source>
        <dbReference type="ARBA" id="ARBA00022723"/>
    </source>
</evidence>
<reference evidence="7 8" key="1">
    <citation type="journal article" date="2018" name="IMA Fungus">
        <title>IMA Genome-F 9: Draft genome sequence of Annulohypoxylon stygium, Aspergillus mulundensis, Berkeleyomyces basicola (syn. Thielaviopsis basicola), Ceratocystis smalleyi, two Cercospora beticola strains, Coleophoma cylindrospora, Fusarium fracticaudum, Phialophora cf. hyalina, and Morchella septimelata.</title>
        <authorList>
            <person name="Wingfield B.D."/>
            <person name="Bills G.F."/>
            <person name="Dong Y."/>
            <person name="Huang W."/>
            <person name="Nel W.J."/>
            <person name="Swalarsk-Parry B.S."/>
            <person name="Vaghefi N."/>
            <person name="Wilken P.M."/>
            <person name="An Z."/>
            <person name="de Beer Z.W."/>
            <person name="De Vos L."/>
            <person name="Chen L."/>
            <person name="Duong T.A."/>
            <person name="Gao Y."/>
            <person name="Hammerbacher A."/>
            <person name="Kikkert J.R."/>
            <person name="Li Y."/>
            <person name="Li H."/>
            <person name="Li K."/>
            <person name="Li Q."/>
            <person name="Liu X."/>
            <person name="Ma X."/>
            <person name="Naidoo K."/>
            <person name="Pethybridge S.J."/>
            <person name="Sun J."/>
            <person name="Steenkamp E.T."/>
            <person name="van der Nest M.A."/>
            <person name="van Wyk S."/>
            <person name="Wingfield M.J."/>
            <person name="Xiong C."/>
            <person name="Yue Q."/>
            <person name="Zhang X."/>
        </authorList>
    </citation>
    <scope>NUCLEOTIDE SEQUENCE [LARGE SCALE GENOMIC DNA]</scope>
    <source>
        <strain evidence="7 8">BP5796</strain>
    </source>
</reference>
<proteinExistence type="predicted"/>
<keyword evidence="8" id="KW-1185">Reference proteome</keyword>